<dbReference type="HOGENOM" id="CLU_1759482_0_0_1"/>
<organism evidence="1 2">
    <name type="scientific">Scheffersomyces stipitis (strain ATCC 58785 / CBS 6054 / NBRC 10063 / NRRL Y-11545)</name>
    <name type="common">Yeast</name>
    <name type="synonym">Pichia stipitis</name>
    <dbReference type="NCBI Taxonomy" id="322104"/>
    <lineage>
        <taxon>Eukaryota</taxon>
        <taxon>Fungi</taxon>
        <taxon>Dikarya</taxon>
        <taxon>Ascomycota</taxon>
        <taxon>Saccharomycotina</taxon>
        <taxon>Pichiomycetes</taxon>
        <taxon>Debaryomycetaceae</taxon>
        <taxon>Scheffersomyces</taxon>
    </lineage>
</organism>
<comment type="caution">
    <text evidence="1">The sequence shown here is derived from an EMBL/GenBank/DDBJ whole genome shotgun (WGS) entry which is preliminary data.</text>
</comment>
<dbReference type="AlphaFoldDB" id="A3GIB8"/>
<dbReference type="KEGG" id="pic:PICST_29290"/>
<keyword evidence="2" id="KW-1185">Reference proteome</keyword>
<reference evidence="1 2" key="1">
    <citation type="journal article" date="2007" name="Nat. Biotechnol.">
        <title>Genome sequence of the lignocellulose-bioconverting and xylose-fermenting yeast Pichia stipitis.</title>
        <authorList>
            <person name="Jeffries T.W."/>
            <person name="Grigoriev I.V."/>
            <person name="Grimwood J."/>
            <person name="Laplaza J.M."/>
            <person name="Aerts A."/>
            <person name="Salamov A."/>
            <person name="Schmutz J."/>
            <person name="Lindquist E."/>
            <person name="Dehal P."/>
            <person name="Shapiro H."/>
            <person name="Jin Y.S."/>
            <person name="Passoth V."/>
            <person name="Richardson P.M."/>
        </authorList>
    </citation>
    <scope>NUCLEOTIDE SEQUENCE [LARGE SCALE GENOMIC DNA]</scope>
    <source>
        <strain evidence="2">ATCC 58785 / CBS 6054 / NBRC 10063 / NRRL Y-11545</strain>
    </source>
</reference>
<sequence>MWNKFGSEQLGESSGIVGLGSAFKASDTQKKYASRFLVVNENMDIVSVGGTGAAMLLGVKPNKKSGENCKTVTSTQEIIDDITTVLYIPGQTNMVAFCITLTGKDGLFGYNNWYGQVKFFPMKDSGTASYAQVPCKSYINKGDWFWND</sequence>
<accession>A3GIB8</accession>
<dbReference type="Proteomes" id="UP000002258">
    <property type="component" value="Chromosome 1"/>
</dbReference>
<gene>
    <name evidence="1" type="ORF">PICST_29290</name>
</gene>
<proteinExistence type="predicted"/>
<dbReference type="EMBL" id="AAVQ01000002">
    <property type="protein sequence ID" value="EAZ63204.1"/>
    <property type="molecule type" value="Genomic_DNA"/>
</dbReference>
<protein>
    <submittedName>
        <fullName evidence="1">Uncharacterized protein</fullName>
    </submittedName>
</protein>
<name>A3GIB8_PICST</name>
<evidence type="ECO:0000313" key="2">
    <source>
        <dbReference type="Proteomes" id="UP000002258"/>
    </source>
</evidence>
<dbReference type="InParanoid" id="A3GIB8"/>
<dbReference type="RefSeq" id="XP_001387227.1">
    <property type="nucleotide sequence ID" value="XM_001387190.1"/>
</dbReference>
<evidence type="ECO:0000313" key="1">
    <source>
        <dbReference type="EMBL" id="EAZ63204.1"/>
    </source>
</evidence>
<dbReference type="GeneID" id="4852017"/>